<sequence>MTEEANCSPILFLIFMMRYVAIVPSIQASSV</sequence>
<gene>
    <name evidence="1" type="ORF">PVAP13_4NG332375</name>
</gene>
<evidence type="ECO:0000313" key="2">
    <source>
        <dbReference type="Proteomes" id="UP000823388"/>
    </source>
</evidence>
<comment type="caution">
    <text evidence="1">The sequence shown here is derived from an EMBL/GenBank/DDBJ whole genome shotgun (WGS) entry which is preliminary data.</text>
</comment>
<dbReference type="Proteomes" id="UP000823388">
    <property type="component" value="Chromosome 4N"/>
</dbReference>
<keyword evidence="2" id="KW-1185">Reference proteome</keyword>
<accession>A0A8T0TKK5</accession>
<dbReference type="EMBL" id="CM029044">
    <property type="protein sequence ID" value="KAG2608489.1"/>
    <property type="molecule type" value="Genomic_DNA"/>
</dbReference>
<organism evidence="1 2">
    <name type="scientific">Panicum virgatum</name>
    <name type="common">Blackwell switchgrass</name>
    <dbReference type="NCBI Taxonomy" id="38727"/>
    <lineage>
        <taxon>Eukaryota</taxon>
        <taxon>Viridiplantae</taxon>
        <taxon>Streptophyta</taxon>
        <taxon>Embryophyta</taxon>
        <taxon>Tracheophyta</taxon>
        <taxon>Spermatophyta</taxon>
        <taxon>Magnoliopsida</taxon>
        <taxon>Liliopsida</taxon>
        <taxon>Poales</taxon>
        <taxon>Poaceae</taxon>
        <taxon>PACMAD clade</taxon>
        <taxon>Panicoideae</taxon>
        <taxon>Panicodae</taxon>
        <taxon>Paniceae</taxon>
        <taxon>Panicinae</taxon>
        <taxon>Panicum</taxon>
        <taxon>Panicum sect. Hiantes</taxon>
    </lineage>
</organism>
<evidence type="ECO:0000313" key="1">
    <source>
        <dbReference type="EMBL" id="KAG2608489.1"/>
    </source>
</evidence>
<reference evidence="1" key="1">
    <citation type="submission" date="2020-05" db="EMBL/GenBank/DDBJ databases">
        <title>WGS assembly of Panicum virgatum.</title>
        <authorList>
            <person name="Lovell J.T."/>
            <person name="Jenkins J."/>
            <person name="Shu S."/>
            <person name="Juenger T.E."/>
            <person name="Schmutz J."/>
        </authorList>
    </citation>
    <scope>NUCLEOTIDE SEQUENCE</scope>
    <source>
        <strain evidence="1">AP13</strain>
    </source>
</reference>
<name>A0A8T0TKK5_PANVG</name>
<protein>
    <submittedName>
        <fullName evidence="1">Uncharacterized protein</fullName>
    </submittedName>
</protein>
<proteinExistence type="predicted"/>
<dbReference type="AlphaFoldDB" id="A0A8T0TKK5"/>